<keyword evidence="1" id="KW-0805">Transcription regulation</keyword>
<evidence type="ECO:0000256" key="2">
    <source>
        <dbReference type="ARBA" id="ARBA00023125"/>
    </source>
</evidence>
<dbReference type="CDD" id="cd01392">
    <property type="entry name" value="HTH_LacI"/>
    <property type="match status" value="1"/>
</dbReference>
<dbReference type="AlphaFoldDB" id="A0A545U706"/>
<dbReference type="PROSITE" id="PS50932">
    <property type="entry name" value="HTH_LACI_2"/>
    <property type="match status" value="1"/>
</dbReference>
<dbReference type="Proteomes" id="UP000319732">
    <property type="component" value="Unassembled WGS sequence"/>
</dbReference>
<dbReference type="Pfam" id="PF00356">
    <property type="entry name" value="LacI"/>
    <property type="match status" value="1"/>
</dbReference>
<reference evidence="5 6" key="1">
    <citation type="submission" date="2019-06" db="EMBL/GenBank/DDBJ databases">
        <title>Whole genome sequence for Cellvibrionaceae sp. R142.</title>
        <authorList>
            <person name="Wang G."/>
        </authorList>
    </citation>
    <scope>NUCLEOTIDE SEQUENCE [LARGE SCALE GENOMIC DNA]</scope>
    <source>
        <strain evidence="5 6">R142</strain>
    </source>
</reference>
<dbReference type="PRINTS" id="PR00036">
    <property type="entry name" value="HTHLACI"/>
</dbReference>
<evidence type="ECO:0000256" key="1">
    <source>
        <dbReference type="ARBA" id="ARBA00023015"/>
    </source>
</evidence>
<gene>
    <name evidence="5" type="ORF">FKG94_03410</name>
</gene>
<dbReference type="SUPFAM" id="SSF53822">
    <property type="entry name" value="Periplasmic binding protein-like I"/>
    <property type="match status" value="1"/>
</dbReference>
<comment type="caution">
    <text evidence="5">The sequence shown here is derived from an EMBL/GenBank/DDBJ whole genome shotgun (WGS) entry which is preliminary data.</text>
</comment>
<dbReference type="SMART" id="SM00354">
    <property type="entry name" value="HTH_LACI"/>
    <property type="match status" value="1"/>
</dbReference>
<feature type="domain" description="HTH lacI-type" evidence="4">
    <location>
        <begin position="4"/>
        <end position="58"/>
    </location>
</feature>
<evidence type="ECO:0000256" key="3">
    <source>
        <dbReference type="ARBA" id="ARBA00023163"/>
    </source>
</evidence>
<keyword evidence="2" id="KW-0238">DNA-binding</keyword>
<dbReference type="InterPro" id="IPR046335">
    <property type="entry name" value="LacI/GalR-like_sensor"/>
</dbReference>
<evidence type="ECO:0000313" key="5">
    <source>
        <dbReference type="EMBL" id="TQV85246.1"/>
    </source>
</evidence>
<proteinExistence type="predicted"/>
<dbReference type="PANTHER" id="PTHR30146:SF153">
    <property type="entry name" value="LACTOSE OPERON REPRESSOR"/>
    <property type="match status" value="1"/>
</dbReference>
<evidence type="ECO:0000313" key="6">
    <source>
        <dbReference type="Proteomes" id="UP000319732"/>
    </source>
</evidence>
<dbReference type="InterPro" id="IPR028082">
    <property type="entry name" value="Peripla_BP_I"/>
</dbReference>
<accession>A0A545U706</accession>
<dbReference type="Gene3D" id="1.10.260.40">
    <property type="entry name" value="lambda repressor-like DNA-binding domains"/>
    <property type="match status" value="1"/>
</dbReference>
<dbReference type="GO" id="GO:0003700">
    <property type="term" value="F:DNA-binding transcription factor activity"/>
    <property type="evidence" value="ECO:0007669"/>
    <property type="project" value="TreeGrafter"/>
</dbReference>
<keyword evidence="3" id="KW-0804">Transcription</keyword>
<dbReference type="CDD" id="cd01545">
    <property type="entry name" value="PBP1_SalR"/>
    <property type="match status" value="1"/>
</dbReference>
<dbReference type="SUPFAM" id="SSF47413">
    <property type="entry name" value="lambda repressor-like DNA-binding domains"/>
    <property type="match status" value="1"/>
</dbReference>
<dbReference type="InterPro" id="IPR000843">
    <property type="entry name" value="HTH_LacI"/>
</dbReference>
<dbReference type="Pfam" id="PF13377">
    <property type="entry name" value="Peripla_BP_3"/>
    <property type="match status" value="1"/>
</dbReference>
<sequence length="337" mass="36456">MPKATIDDVAGLAGVSIKTVSRVVNAEPNVRQATRERVLNAVRALNYRPNASARSLAGDRSYLIGLLYDNPSANYVTDLQYGVLAACREQHYDLLIHPCNYKHSGICEEVVGLVAQSKMDGVLLTPPLSDTETVVAALQQARIPFVSIAPRQSDEGAVCVATDDHQAAFAMTEHLIALGHREIGFISGHPDHRAMARRLEGYREALRAFDVQPQQHLVVQGYNSFESGEACARQLLLRKEPPSAIFASNDDMAAGVMMVAHQMGIAIPAGLSVAGFDDTPIARQIWPPLTTVQQPIKAMAETAAQILIGRLRGQTEIDTAPVIPSQLVIRQSTAVLP</sequence>
<dbReference type="Gene3D" id="3.40.50.2300">
    <property type="match status" value="2"/>
</dbReference>
<keyword evidence="6" id="KW-1185">Reference proteome</keyword>
<protein>
    <submittedName>
        <fullName evidence="5">LacI family transcriptional regulator</fullName>
    </submittedName>
</protein>
<dbReference type="PROSITE" id="PS00356">
    <property type="entry name" value="HTH_LACI_1"/>
    <property type="match status" value="1"/>
</dbReference>
<dbReference type="PANTHER" id="PTHR30146">
    <property type="entry name" value="LACI-RELATED TRANSCRIPTIONAL REPRESSOR"/>
    <property type="match status" value="1"/>
</dbReference>
<organism evidence="5 6">
    <name type="scientific">Exilibacterium tricleocarpae</name>
    <dbReference type="NCBI Taxonomy" id="2591008"/>
    <lineage>
        <taxon>Bacteria</taxon>
        <taxon>Pseudomonadati</taxon>
        <taxon>Pseudomonadota</taxon>
        <taxon>Gammaproteobacteria</taxon>
        <taxon>Cellvibrionales</taxon>
        <taxon>Cellvibrionaceae</taxon>
        <taxon>Exilibacterium</taxon>
    </lineage>
</organism>
<dbReference type="InterPro" id="IPR010982">
    <property type="entry name" value="Lambda_DNA-bd_dom_sf"/>
</dbReference>
<evidence type="ECO:0000259" key="4">
    <source>
        <dbReference type="PROSITE" id="PS50932"/>
    </source>
</evidence>
<dbReference type="OrthoDB" id="5718990at2"/>
<name>A0A545U706_9GAMM</name>
<dbReference type="RefSeq" id="WP_142902793.1">
    <property type="nucleotide sequence ID" value="NZ_ML660088.1"/>
</dbReference>
<dbReference type="EMBL" id="VHSG01000004">
    <property type="protein sequence ID" value="TQV85246.1"/>
    <property type="molecule type" value="Genomic_DNA"/>
</dbReference>
<dbReference type="GO" id="GO:0000976">
    <property type="term" value="F:transcription cis-regulatory region binding"/>
    <property type="evidence" value="ECO:0007669"/>
    <property type="project" value="TreeGrafter"/>
</dbReference>